<comment type="caution">
    <text evidence="2">The sequence shown here is derived from an EMBL/GenBank/DDBJ whole genome shotgun (WGS) entry which is preliminary data.</text>
</comment>
<feature type="compositionally biased region" description="Basic and acidic residues" evidence="1">
    <location>
        <begin position="115"/>
        <end position="124"/>
    </location>
</feature>
<dbReference type="EMBL" id="CAAALY010022682">
    <property type="protein sequence ID" value="VEL14899.1"/>
    <property type="molecule type" value="Genomic_DNA"/>
</dbReference>
<feature type="region of interest" description="Disordered" evidence="1">
    <location>
        <begin position="106"/>
        <end position="139"/>
    </location>
</feature>
<reference evidence="2" key="1">
    <citation type="submission" date="2018-11" db="EMBL/GenBank/DDBJ databases">
        <authorList>
            <consortium name="Pathogen Informatics"/>
        </authorList>
    </citation>
    <scope>NUCLEOTIDE SEQUENCE</scope>
</reference>
<keyword evidence="3" id="KW-1185">Reference proteome</keyword>
<evidence type="ECO:0000313" key="2">
    <source>
        <dbReference type="EMBL" id="VEL14899.1"/>
    </source>
</evidence>
<organism evidence="2 3">
    <name type="scientific">Protopolystoma xenopodis</name>
    <dbReference type="NCBI Taxonomy" id="117903"/>
    <lineage>
        <taxon>Eukaryota</taxon>
        <taxon>Metazoa</taxon>
        <taxon>Spiralia</taxon>
        <taxon>Lophotrochozoa</taxon>
        <taxon>Platyhelminthes</taxon>
        <taxon>Monogenea</taxon>
        <taxon>Polyopisthocotylea</taxon>
        <taxon>Polystomatidea</taxon>
        <taxon>Polystomatidae</taxon>
        <taxon>Protopolystoma</taxon>
    </lineage>
</organism>
<proteinExistence type="predicted"/>
<protein>
    <submittedName>
        <fullName evidence="2">Uncharacterized protein</fullName>
    </submittedName>
</protein>
<accession>A0A3S5A4P2</accession>
<gene>
    <name evidence="2" type="ORF">PXEA_LOCUS8339</name>
</gene>
<sequence>MAKEPVRIRHERLVDDHSTLQHKPSYHVSRAGPLGEARIRQTYPFLVTTAANDLSNSPLSRNVTSSCVNLGLQFVEKRIVAIGICLSSFLSLFGCQLLRRPFGRRENAASGQHSSRVEDSKDQSRISSAEYGSASRDFT</sequence>
<name>A0A3S5A4P2_9PLAT</name>
<evidence type="ECO:0000313" key="3">
    <source>
        <dbReference type="Proteomes" id="UP000784294"/>
    </source>
</evidence>
<dbReference type="Proteomes" id="UP000784294">
    <property type="component" value="Unassembled WGS sequence"/>
</dbReference>
<dbReference type="AlphaFoldDB" id="A0A3S5A4P2"/>
<evidence type="ECO:0000256" key="1">
    <source>
        <dbReference type="SAM" id="MobiDB-lite"/>
    </source>
</evidence>